<feature type="domain" description="Xylose isomerase-like TIM barrel" evidence="4">
    <location>
        <begin position="23"/>
        <end position="254"/>
    </location>
</feature>
<evidence type="ECO:0000313" key="6">
    <source>
        <dbReference type="Proteomes" id="UP000199347"/>
    </source>
</evidence>
<dbReference type="InterPro" id="IPR036237">
    <property type="entry name" value="Xyl_isomerase-like_sf"/>
</dbReference>
<dbReference type="OrthoDB" id="9786584at2"/>
<keyword evidence="5" id="KW-0670">Pyruvate</keyword>
<feature type="active site" description="Proton donor/acceptor" evidence="3">
    <location>
        <position position="141"/>
    </location>
</feature>
<dbReference type="PANTHER" id="PTHR43489:SF6">
    <property type="entry name" value="HYDROXYPYRUVATE ISOMERASE-RELATED"/>
    <property type="match status" value="1"/>
</dbReference>
<evidence type="ECO:0000256" key="1">
    <source>
        <dbReference type="ARBA" id="ARBA00023235"/>
    </source>
</evidence>
<name>A0A1G5NN28_AFIMA</name>
<dbReference type="RefSeq" id="WP_092812994.1">
    <property type="nucleotide sequence ID" value="NZ_FMVW01000005.1"/>
</dbReference>
<dbReference type="Proteomes" id="UP000199347">
    <property type="component" value="Unassembled WGS sequence"/>
</dbReference>
<evidence type="ECO:0000256" key="3">
    <source>
        <dbReference type="PIRSR" id="PIRSR006241-50"/>
    </source>
</evidence>
<evidence type="ECO:0000259" key="4">
    <source>
        <dbReference type="Pfam" id="PF01261"/>
    </source>
</evidence>
<dbReference type="InterPro" id="IPR026040">
    <property type="entry name" value="HyI-like"/>
</dbReference>
<dbReference type="InterPro" id="IPR013022">
    <property type="entry name" value="Xyl_isomerase-like_TIM-brl"/>
</dbReference>
<sequence length="260" mass="28510">MLKLSANLGFLWTDRPLEERIVAAKKSGFDAVEFQFPYDASRETLRQALRETGLPLLGLNTRTGKDGEFGLSALPGREKEALAAIDEAIEWAVDLGGTAVHVMAGIADDETPVRRCKEAFVNALSYAAGRAARHGLTVLIEPINARDVPGYFLSSSAEAARIIDMVAADNMKLQFDCYHAQIMEGDVTRRVATLMPKLGHIQIAGVPGRNEPDEGEVAYSWLLPEIERLGYQGAIGAEYRPRTTVEAGLSWMKTYRDSAR</sequence>
<comment type="similarity">
    <text evidence="2">Belongs to the hyi family.</text>
</comment>
<dbReference type="PANTHER" id="PTHR43489">
    <property type="entry name" value="ISOMERASE"/>
    <property type="match status" value="1"/>
</dbReference>
<dbReference type="GO" id="GO:0008903">
    <property type="term" value="F:hydroxypyruvate isomerase activity"/>
    <property type="evidence" value="ECO:0007669"/>
    <property type="project" value="TreeGrafter"/>
</dbReference>
<dbReference type="GO" id="GO:0046487">
    <property type="term" value="P:glyoxylate metabolic process"/>
    <property type="evidence" value="ECO:0007669"/>
    <property type="project" value="TreeGrafter"/>
</dbReference>
<reference evidence="5 6" key="1">
    <citation type="submission" date="2016-10" db="EMBL/GenBank/DDBJ databases">
        <authorList>
            <person name="de Groot N.N."/>
        </authorList>
    </citation>
    <scope>NUCLEOTIDE SEQUENCE [LARGE SCALE GENOMIC DNA]</scope>
    <source>
        <strain evidence="5 6">DSM 2698</strain>
    </source>
</reference>
<feature type="active site" description="Proton donor/acceptor" evidence="3">
    <location>
        <position position="238"/>
    </location>
</feature>
<dbReference type="STRING" id="1120955.SAMN03080610_02342"/>
<keyword evidence="6" id="KW-1185">Reference proteome</keyword>
<evidence type="ECO:0000313" key="5">
    <source>
        <dbReference type="EMBL" id="SCZ38813.1"/>
    </source>
</evidence>
<dbReference type="SUPFAM" id="SSF51658">
    <property type="entry name" value="Xylose isomerase-like"/>
    <property type="match status" value="1"/>
</dbReference>
<dbReference type="PIRSF" id="PIRSF006241">
    <property type="entry name" value="HyI"/>
    <property type="match status" value="1"/>
</dbReference>
<dbReference type="Gene3D" id="3.20.20.150">
    <property type="entry name" value="Divalent-metal-dependent TIM barrel enzymes"/>
    <property type="match status" value="1"/>
</dbReference>
<organism evidence="5 6">
    <name type="scientific">Afifella marina DSM 2698</name>
    <dbReference type="NCBI Taxonomy" id="1120955"/>
    <lineage>
        <taxon>Bacteria</taxon>
        <taxon>Pseudomonadati</taxon>
        <taxon>Pseudomonadota</taxon>
        <taxon>Alphaproteobacteria</taxon>
        <taxon>Hyphomicrobiales</taxon>
        <taxon>Afifellaceae</taxon>
        <taxon>Afifella</taxon>
    </lineage>
</organism>
<protein>
    <submittedName>
        <fullName evidence="5">Hydroxypyruvate isomerase</fullName>
    </submittedName>
</protein>
<accession>A0A1G5NN28</accession>
<keyword evidence="1 2" id="KW-0413">Isomerase</keyword>
<gene>
    <name evidence="5" type="ORF">SAMN03080610_02342</name>
</gene>
<dbReference type="EMBL" id="FMVW01000005">
    <property type="protein sequence ID" value="SCZ38813.1"/>
    <property type="molecule type" value="Genomic_DNA"/>
</dbReference>
<dbReference type="InterPro" id="IPR050417">
    <property type="entry name" value="Sugar_Epim/Isomerase"/>
</dbReference>
<dbReference type="AlphaFoldDB" id="A0A1G5NN28"/>
<dbReference type="Pfam" id="PF01261">
    <property type="entry name" value="AP_endonuc_2"/>
    <property type="match status" value="1"/>
</dbReference>
<dbReference type="FunFam" id="3.20.20.150:FF:000007">
    <property type="entry name" value="Hydroxypyruvate isomerase"/>
    <property type="match status" value="1"/>
</dbReference>
<proteinExistence type="inferred from homology"/>
<evidence type="ECO:0000256" key="2">
    <source>
        <dbReference type="PIRNR" id="PIRNR006241"/>
    </source>
</evidence>